<dbReference type="PANTHER" id="PTHR46588:SF1">
    <property type="entry name" value="SERINE_THREONINE_TYROSINE-INTERACTING PROTEIN"/>
    <property type="match status" value="1"/>
</dbReference>
<dbReference type="OMA" id="EWRYEMR"/>
<dbReference type="InterPro" id="IPR029021">
    <property type="entry name" value="Prot-tyrosine_phosphatase-like"/>
</dbReference>
<gene>
    <name evidence="5" type="ORF">K437DRAFT_258712</name>
</gene>
<evidence type="ECO:0000259" key="3">
    <source>
        <dbReference type="PROSITE" id="PS50054"/>
    </source>
</evidence>
<accession>A0A066VIX3</accession>
<comment type="caution">
    <text evidence="5">The sequence shown here is derived from an EMBL/GenBank/DDBJ whole genome shotgun (WGS) entry which is preliminary data.</text>
</comment>
<keyword evidence="6" id="KW-1185">Reference proteome</keyword>
<comment type="similarity">
    <text evidence="1">Belongs to the protein-tyrosine phosphatase family. Non-receptor class subfamily.</text>
</comment>
<dbReference type="GO" id="GO:0070372">
    <property type="term" value="P:regulation of ERK1 and ERK2 cascade"/>
    <property type="evidence" value="ECO:0007669"/>
    <property type="project" value="TreeGrafter"/>
</dbReference>
<dbReference type="Proteomes" id="UP000027361">
    <property type="component" value="Unassembled WGS sequence"/>
</dbReference>
<dbReference type="InterPro" id="IPR052449">
    <property type="entry name" value="STYX-Interacting_Phosphatase"/>
</dbReference>
<dbReference type="SMART" id="SM00195">
    <property type="entry name" value="DSPc"/>
    <property type="match status" value="1"/>
</dbReference>
<dbReference type="GO" id="GO:1990444">
    <property type="term" value="F:F-box domain binding"/>
    <property type="evidence" value="ECO:0007669"/>
    <property type="project" value="TreeGrafter"/>
</dbReference>
<evidence type="ECO:0000256" key="2">
    <source>
        <dbReference type="SAM" id="MobiDB-lite"/>
    </source>
</evidence>
<dbReference type="HOGENOM" id="CLU_027074_7_0_1"/>
<evidence type="ECO:0000313" key="6">
    <source>
        <dbReference type="Proteomes" id="UP000027361"/>
    </source>
</evidence>
<protein>
    <submittedName>
        <fullName evidence="5">Phosphatases II</fullName>
    </submittedName>
</protein>
<feature type="compositionally biased region" description="Acidic residues" evidence="2">
    <location>
        <begin position="219"/>
        <end position="230"/>
    </location>
</feature>
<evidence type="ECO:0000313" key="5">
    <source>
        <dbReference type="EMBL" id="KDN40248.1"/>
    </source>
</evidence>
<dbReference type="STRING" id="1037660.A0A066VIX3"/>
<evidence type="ECO:0000256" key="1">
    <source>
        <dbReference type="ARBA" id="ARBA00009649"/>
    </source>
</evidence>
<dbReference type="GO" id="GO:0062026">
    <property type="term" value="P:negative regulation of SCF-dependent proteasomal ubiquitin-dependent catabolic process"/>
    <property type="evidence" value="ECO:0007669"/>
    <property type="project" value="TreeGrafter"/>
</dbReference>
<feature type="domain" description="Tyrosine specific protein phosphatases" evidence="4">
    <location>
        <begin position="93"/>
        <end position="147"/>
    </location>
</feature>
<dbReference type="AlphaFoldDB" id="A0A066VIX3"/>
<dbReference type="RefSeq" id="XP_013241320.1">
    <property type="nucleotide sequence ID" value="XM_013385866.1"/>
</dbReference>
<feature type="compositionally biased region" description="Polar residues" evidence="2">
    <location>
        <begin position="201"/>
        <end position="210"/>
    </location>
</feature>
<dbReference type="GO" id="GO:0005654">
    <property type="term" value="C:nucleoplasm"/>
    <property type="evidence" value="ECO:0007669"/>
    <property type="project" value="TreeGrafter"/>
</dbReference>
<dbReference type="GeneID" id="25265054"/>
<feature type="region of interest" description="Disordered" evidence="2">
    <location>
        <begin position="174"/>
        <end position="230"/>
    </location>
</feature>
<feature type="domain" description="Tyrosine-protein phosphatase" evidence="3">
    <location>
        <begin position="23"/>
        <end position="169"/>
    </location>
</feature>
<dbReference type="OrthoDB" id="2017893at2759"/>
<dbReference type="Gene3D" id="3.90.190.10">
    <property type="entry name" value="Protein tyrosine phosphatase superfamily"/>
    <property type="match status" value="1"/>
</dbReference>
<dbReference type="PROSITE" id="PS50054">
    <property type="entry name" value="TYR_PHOSPHATASE_DUAL"/>
    <property type="match status" value="1"/>
</dbReference>
<reference evidence="5 6" key="1">
    <citation type="submission" date="2014-05" db="EMBL/GenBank/DDBJ databases">
        <title>Draft genome sequence of a rare smut relative, Tilletiaria anomala UBC 951.</title>
        <authorList>
            <consortium name="DOE Joint Genome Institute"/>
            <person name="Toome M."/>
            <person name="Kuo A."/>
            <person name="Henrissat B."/>
            <person name="Lipzen A."/>
            <person name="Tritt A."/>
            <person name="Yoshinaga Y."/>
            <person name="Zane M."/>
            <person name="Barry K."/>
            <person name="Grigoriev I.V."/>
            <person name="Spatafora J.W."/>
            <person name="Aimea M.C."/>
        </authorList>
    </citation>
    <scope>NUCLEOTIDE SEQUENCE [LARGE SCALE GENOMIC DNA]</scope>
    <source>
        <strain evidence="5 6">UBC 951</strain>
    </source>
</reference>
<evidence type="ECO:0000259" key="4">
    <source>
        <dbReference type="PROSITE" id="PS50056"/>
    </source>
</evidence>
<organism evidence="5 6">
    <name type="scientific">Tilletiaria anomala (strain ATCC 24038 / CBS 436.72 / UBC 951)</name>
    <dbReference type="NCBI Taxonomy" id="1037660"/>
    <lineage>
        <taxon>Eukaryota</taxon>
        <taxon>Fungi</taxon>
        <taxon>Dikarya</taxon>
        <taxon>Basidiomycota</taxon>
        <taxon>Ustilaginomycotina</taxon>
        <taxon>Exobasidiomycetes</taxon>
        <taxon>Georgefischeriales</taxon>
        <taxon>Tilletiariaceae</taxon>
        <taxon>Tilletiaria</taxon>
    </lineage>
</organism>
<dbReference type="SUPFAM" id="SSF52799">
    <property type="entry name" value="(Phosphotyrosine protein) phosphatases II"/>
    <property type="match status" value="1"/>
</dbReference>
<dbReference type="GO" id="GO:0005737">
    <property type="term" value="C:cytoplasm"/>
    <property type="evidence" value="ECO:0007669"/>
    <property type="project" value="TreeGrafter"/>
</dbReference>
<dbReference type="InterPro" id="IPR000340">
    <property type="entry name" value="Dual-sp_phosphatase_cat-dom"/>
</dbReference>
<dbReference type="Pfam" id="PF00782">
    <property type="entry name" value="DSPc"/>
    <property type="match status" value="1"/>
</dbReference>
<dbReference type="PROSITE" id="PS50056">
    <property type="entry name" value="TYR_PHOSPHATASE_2"/>
    <property type="match status" value="1"/>
</dbReference>
<dbReference type="InParanoid" id="A0A066VIX3"/>
<proteinExistence type="inferred from homology"/>
<dbReference type="GO" id="GO:0140096">
    <property type="term" value="F:catalytic activity, acting on a protein"/>
    <property type="evidence" value="ECO:0007669"/>
    <property type="project" value="UniProtKB-ARBA"/>
</dbReference>
<dbReference type="InterPro" id="IPR020422">
    <property type="entry name" value="TYR_PHOSPHATASE_DUAL_dom"/>
</dbReference>
<sequence length="230" mass="26931">MTGQHTDTFELPQLDWTYEMRRECQEVVSGIWVGPAESGKNLENLLRLDISSIVVLRSPCEALFLKPRFPDQFQYLVLDVHDRQDQNLISIYPSFRDFVDASRVQGQRVLIHDDGGMSRAPAMAAMYVIDKRALKFQDAISMIQYRRYCIHINQGFVRQLKEFEAVCLARDQYKKHQQTGESAKEMNTIKAARRRREENGDSSFEASDNWRQQKRGREEMEDEERDAMET</sequence>
<dbReference type="InterPro" id="IPR000387">
    <property type="entry name" value="Tyr_Pase_dom"/>
</dbReference>
<name>A0A066VIX3_TILAU</name>
<dbReference type="PANTHER" id="PTHR46588">
    <property type="entry name" value="SERINE/THREONINE/TYROSINE-INTERACTING PROTEIN"/>
    <property type="match status" value="1"/>
</dbReference>
<dbReference type="EMBL" id="JMSN01000093">
    <property type="protein sequence ID" value="KDN40248.1"/>
    <property type="molecule type" value="Genomic_DNA"/>
</dbReference>